<proteinExistence type="predicted"/>
<accession>A0AAE0FRS1</accession>
<dbReference type="EMBL" id="LGRX02014302">
    <property type="protein sequence ID" value="KAK3264877.1"/>
    <property type="molecule type" value="Genomic_DNA"/>
</dbReference>
<dbReference type="Proteomes" id="UP001190700">
    <property type="component" value="Unassembled WGS sequence"/>
</dbReference>
<keyword evidence="3" id="KW-1185">Reference proteome</keyword>
<sequence length="112" mass="11470">MTELTSGSVIDEVSEEVKGVARVALRSRSDASAISLNTVEEGVQTCAEYSFGMPKIGSSVEEVVDSDRRFAVGSSDEAGEGSCGGPEAGSSDEAVENSCRGLQAASFGQTKA</sequence>
<name>A0AAE0FRS1_9CHLO</name>
<evidence type="ECO:0000313" key="2">
    <source>
        <dbReference type="EMBL" id="KAK3264877.1"/>
    </source>
</evidence>
<organism evidence="2 3">
    <name type="scientific">Cymbomonas tetramitiformis</name>
    <dbReference type="NCBI Taxonomy" id="36881"/>
    <lineage>
        <taxon>Eukaryota</taxon>
        <taxon>Viridiplantae</taxon>
        <taxon>Chlorophyta</taxon>
        <taxon>Pyramimonadophyceae</taxon>
        <taxon>Pyramimonadales</taxon>
        <taxon>Pyramimonadaceae</taxon>
        <taxon>Cymbomonas</taxon>
    </lineage>
</organism>
<gene>
    <name evidence="2" type="ORF">CYMTET_26406</name>
</gene>
<dbReference type="AlphaFoldDB" id="A0AAE0FRS1"/>
<reference evidence="2 3" key="1">
    <citation type="journal article" date="2015" name="Genome Biol. Evol.">
        <title>Comparative Genomics of a Bacterivorous Green Alga Reveals Evolutionary Causalities and Consequences of Phago-Mixotrophic Mode of Nutrition.</title>
        <authorList>
            <person name="Burns J.A."/>
            <person name="Paasch A."/>
            <person name="Narechania A."/>
            <person name="Kim E."/>
        </authorList>
    </citation>
    <scope>NUCLEOTIDE SEQUENCE [LARGE SCALE GENOMIC DNA]</scope>
    <source>
        <strain evidence="2 3">PLY_AMNH</strain>
    </source>
</reference>
<comment type="caution">
    <text evidence="2">The sequence shown here is derived from an EMBL/GenBank/DDBJ whole genome shotgun (WGS) entry which is preliminary data.</text>
</comment>
<evidence type="ECO:0000313" key="3">
    <source>
        <dbReference type="Proteomes" id="UP001190700"/>
    </source>
</evidence>
<protein>
    <submittedName>
        <fullName evidence="2">Uncharacterized protein</fullName>
    </submittedName>
</protein>
<feature type="region of interest" description="Disordered" evidence="1">
    <location>
        <begin position="71"/>
        <end position="97"/>
    </location>
</feature>
<evidence type="ECO:0000256" key="1">
    <source>
        <dbReference type="SAM" id="MobiDB-lite"/>
    </source>
</evidence>